<gene>
    <name evidence="6" type="ORF">PECAL_3P23210</name>
</gene>
<evidence type="ECO:0000256" key="2">
    <source>
        <dbReference type="ARBA" id="ARBA00022840"/>
    </source>
</evidence>
<proteinExistence type="predicted"/>
<sequence length="2106" mass="225689">MVQARAKHTPQIGILERGATKGSPTARQREKRPRAAVARIRSSHWSTAAQARGLPPRRRAVQKMAAAEKKGGLIWNSTLKGGAAAACSAFAIRAATRCSGESGLLGAVPTMSLGEDNSWRSLATAAAVACVWAFFCVVGALSALAAALNTFGSSARRSGWNARLAGVLLASTARLAAAGPANASVAPFSDDISRTKLTGYVFAEHVPTEFENDMHYLQDAAGEDVEPLVEEGGHDGHDHGRRRLDDNSGHDHGGGSDAPWSSGWFVDSAFPNSLAWSPAPTMHRGQRRLGTAMDDSSIRDAVAAWLSDETAAEATYGHISTWETGGVTDMSNLFCADEDETVCNEAAASFNEDIGAWDTSGVTTMKMMFQSAYAFDQDISGWAVHSVTDMFEMFGDASAFDQDIGDWDTSGVKNMAGMFDGASAFDQDIGAWDTSGVTSMSGMFTSASAFDQDIGAWDTSGVTRMDLMFGYASAFNGDIGAWDTSGVKSMERMFDSASSFDQDIGAWDTSGVTSMSRMFIGASAFNQDIGDWVVHEVSGYNMGQMFFYASAFDQDLGWCLDDDVNLFMTFDYTPCESTSCGVVQVENSGDCTSTGNVMANGKIRIAVARWLSDSAAAEATYGHISTWETGAVTDMEELFLFRDSSFNEDIGAWDTSGVTTMRWMFVGASAFDQDLGWCLDDDVDLNWAFYDTPCASTFCGVSWGGCDIPSNGNVMANGKIRIAVAAWLSDATAAEDTYGHISTFDTSGVTDMSYLFCADEDDCNEAAASFNEDIGAWDTSGVTTMEGMFHDASAFNQDIGAWDTSGVKSMESMFEEASSFNQDIGAWDTSGVKSMENMFSGASSFNQDIGSWSVEQVLDMFEMFKYASAFDQNLGWCVDDDVDLDDAFEEAKCESTSCGVVQVANVADCPTPKPTPRPTFRPTPKPTQRPTPKPTSMPTPRPTARPTFPSPTPRPTAPPTPAPSNRPTPRPTPQPSRRPTPRPTPLPVPQPTPRPTTPQPSPRPTFPQPSPRPTIRPTPRPTPIPTPIPTKAPVFAPTPRPTPNPTPRPTPRPTPQPTPAPSPVPGSPTQLPTPRPTPRPSPAPTTAPTTSAPTPTQTAVQITSSVTLEGIVTVIFNADKDGMQASFAQSIIDSTGGLFEEIIDIEAAERQRRRLRTTYSPTLAPTLAPTRGMPTPGVDSGDGVEIEISYTGVARVDGTDNGEQVSAELLEQSMDAMTLAVYDGSFLATLQASDPSFAAVTMDVEATQAAIEAASYTFVVTTPRPIGAPTSRPTPRPTPDGAIGSAESSSESTSSGGSGGGSDGGVIVAGGGAAAGAILLLAAAAFFFYRRGKGSAANKKPMALSGDVELGDIELEEGNDRSTMLVRHKETTAVVERGMTVTSALLSAASGLPLIGPLCRVAKGILGDVEEFSEKADDVLVAARRVIDVLDVVDLMSKNVSKCSDGKDIAQANMQRLIDLMKEFHVAVRAFGQKGWLKRAFTMQSHVKKLGRIDTRIVEQLGVLRLSYRLAMDFQLMERTYQIEQSIAALVAKRVVEKGESEEEAAAALSEDAVAITSVAVDARVPPTEIAVEMREFKLEVKEGLSKLDKKMNKMLDAVHNQIQQLKSILVAVKAGVGRDEKLMAAVQAGAARDKRILAAIAAGNDRNASIRRNVHELGGALRKTKSRELVKRMKEAALGQSELELEDVEELPFAEGGQGAVFRGYLGGEIVCLKKISMVGVPAVKRTKMLSSFKTELGIMIRLRHPRTVQVLGVVTTNPTFLGLVMEYLPGGSLRHALDRDDEVITPEYQRFWTADVALGMAHLYSCKIEHRDLKTHNVLLTHDGRCKVTDFGLSRCEELKTFTTTATMRDSVAGTPAFMAPELFDDNTFTEKSDVYSYAVVLWEIYDRGIPWAGLKPQQILYKLIKEQRLDVPKSMPRDLSSLMERAWAQDPDARPSFADICKELQATTPRRPSSISRPWSASSPTAGDAPPPASVASGQGSSQSLASSVMNMFRAAQSDEAAAKSPADARPAQAGASSASPAVKGGAEAAKNNRINTVFEPMRTWYGAPARAALKKTHGAYPATPEALANWKSFGPVTTAFLDDQGVAPGPTATKARTRKWYG</sequence>
<dbReference type="SMART" id="SM00220">
    <property type="entry name" value="S_TKc"/>
    <property type="match status" value="1"/>
</dbReference>
<reference evidence="6" key="1">
    <citation type="submission" date="2021-11" db="EMBL/GenBank/DDBJ databases">
        <authorList>
            <consortium name="Genoscope - CEA"/>
            <person name="William W."/>
        </authorList>
    </citation>
    <scope>NUCLEOTIDE SEQUENCE</scope>
</reference>
<dbReference type="InterPro" id="IPR001245">
    <property type="entry name" value="Ser-Thr/Tyr_kinase_cat_dom"/>
</dbReference>
<feature type="compositionally biased region" description="Low complexity" evidence="3">
    <location>
        <begin position="2006"/>
        <end position="2025"/>
    </location>
</feature>
<feature type="compositionally biased region" description="Low complexity" evidence="3">
    <location>
        <begin position="1279"/>
        <end position="1295"/>
    </location>
</feature>
<feature type="compositionally biased region" description="Pro residues" evidence="3">
    <location>
        <begin position="911"/>
        <end position="1085"/>
    </location>
</feature>
<keyword evidence="4" id="KW-0812">Transmembrane</keyword>
<dbReference type="InterPro" id="IPR059179">
    <property type="entry name" value="MLKL-like_MCAfunc"/>
</dbReference>
<feature type="transmembrane region" description="Helical" evidence="4">
    <location>
        <begin position="122"/>
        <end position="148"/>
    </location>
</feature>
<dbReference type="GO" id="GO:0004674">
    <property type="term" value="F:protein serine/threonine kinase activity"/>
    <property type="evidence" value="ECO:0007669"/>
    <property type="project" value="TreeGrafter"/>
</dbReference>
<feature type="compositionally biased region" description="Basic and acidic residues" evidence="3">
    <location>
        <begin position="231"/>
        <end position="254"/>
    </location>
</feature>
<dbReference type="GO" id="GO:0005524">
    <property type="term" value="F:ATP binding"/>
    <property type="evidence" value="ECO:0007669"/>
    <property type="project" value="UniProtKB-KW"/>
</dbReference>
<evidence type="ECO:0000256" key="1">
    <source>
        <dbReference type="ARBA" id="ARBA00022741"/>
    </source>
</evidence>
<dbReference type="Gene3D" id="1.10.510.10">
    <property type="entry name" value="Transferase(Phosphotransferase) domain 1"/>
    <property type="match status" value="1"/>
</dbReference>
<keyword evidence="7" id="KW-1185">Reference proteome</keyword>
<dbReference type="Pfam" id="PF07714">
    <property type="entry name" value="PK_Tyr_Ser-Thr"/>
    <property type="match status" value="1"/>
</dbReference>
<dbReference type="CDD" id="cd13999">
    <property type="entry name" value="STKc_MAP3K-like"/>
    <property type="match status" value="1"/>
</dbReference>
<feature type="transmembrane region" description="Helical" evidence="4">
    <location>
        <begin position="1306"/>
        <end position="1329"/>
    </location>
</feature>
<dbReference type="PANTHER" id="PTHR44329">
    <property type="entry name" value="SERINE/THREONINE-PROTEIN KINASE TNNI3K-RELATED"/>
    <property type="match status" value="1"/>
</dbReference>
<dbReference type="InterPro" id="IPR000719">
    <property type="entry name" value="Prot_kinase_dom"/>
</dbReference>
<dbReference type="SUPFAM" id="SSF56112">
    <property type="entry name" value="Protein kinase-like (PK-like)"/>
    <property type="match status" value="1"/>
</dbReference>
<dbReference type="PROSITE" id="PS50011">
    <property type="entry name" value="PROTEIN_KINASE_DOM"/>
    <property type="match status" value="1"/>
</dbReference>
<evidence type="ECO:0000256" key="4">
    <source>
        <dbReference type="SAM" id="Phobius"/>
    </source>
</evidence>
<dbReference type="PANTHER" id="PTHR44329:SF298">
    <property type="entry name" value="MIXED LINEAGE KINASE DOMAIN-LIKE PROTEIN"/>
    <property type="match status" value="1"/>
</dbReference>
<keyword evidence="4" id="KW-1133">Transmembrane helix</keyword>
<comment type="caution">
    <text evidence="6">The sequence shown here is derived from an EMBL/GenBank/DDBJ whole genome shotgun (WGS) entry which is preliminary data.</text>
</comment>
<keyword evidence="2" id="KW-0067">ATP-binding</keyword>
<organism evidence="6 7">
    <name type="scientific">Pelagomonas calceolata</name>
    <dbReference type="NCBI Taxonomy" id="35677"/>
    <lineage>
        <taxon>Eukaryota</taxon>
        <taxon>Sar</taxon>
        <taxon>Stramenopiles</taxon>
        <taxon>Ochrophyta</taxon>
        <taxon>Pelagophyceae</taxon>
        <taxon>Pelagomonadales</taxon>
        <taxon>Pelagomonadaceae</taxon>
        <taxon>Pelagomonas</taxon>
    </lineage>
</organism>
<dbReference type="InterPro" id="IPR011009">
    <property type="entry name" value="Kinase-like_dom_sf"/>
</dbReference>
<keyword evidence="1" id="KW-0547">Nucleotide-binding</keyword>
<dbReference type="PRINTS" id="PR00109">
    <property type="entry name" value="TYRKINASE"/>
</dbReference>
<name>A0A8J2SK41_9STRA</name>
<dbReference type="PRINTS" id="PR01217">
    <property type="entry name" value="PRICHEXTENSN"/>
</dbReference>
<evidence type="ECO:0000313" key="6">
    <source>
        <dbReference type="EMBL" id="CAH0372336.1"/>
    </source>
</evidence>
<evidence type="ECO:0000259" key="5">
    <source>
        <dbReference type="PROSITE" id="PS50011"/>
    </source>
</evidence>
<accession>A0A8J2SK41</accession>
<dbReference type="CDD" id="cd21037">
    <property type="entry name" value="MLKL_NTD"/>
    <property type="match status" value="1"/>
</dbReference>
<feature type="region of interest" description="Disordered" evidence="3">
    <location>
        <begin position="1"/>
        <end position="33"/>
    </location>
</feature>
<dbReference type="InterPro" id="IPR005046">
    <property type="entry name" value="DUF285"/>
</dbReference>
<feature type="domain" description="Protein kinase" evidence="5">
    <location>
        <begin position="1688"/>
        <end position="1951"/>
    </location>
</feature>
<dbReference type="EMBL" id="CAKKNE010000003">
    <property type="protein sequence ID" value="CAH0372336.1"/>
    <property type="molecule type" value="Genomic_DNA"/>
</dbReference>
<feature type="region of interest" description="Disordered" evidence="3">
    <location>
        <begin position="2000"/>
        <end position="2031"/>
    </location>
</feature>
<feature type="region of interest" description="Disordered" evidence="3">
    <location>
        <begin position="1263"/>
        <end position="1301"/>
    </location>
</feature>
<evidence type="ECO:0000313" key="7">
    <source>
        <dbReference type="Proteomes" id="UP000789595"/>
    </source>
</evidence>
<dbReference type="Proteomes" id="UP000789595">
    <property type="component" value="Unassembled WGS sequence"/>
</dbReference>
<dbReference type="InterPro" id="IPR051681">
    <property type="entry name" value="Ser/Thr_Kinases-Pseudokinases"/>
</dbReference>
<dbReference type="PROSITE" id="PS00108">
    <property type="entry name" value="PROTEIN_KINASE_ST"/>
    <property type="match status" value="1"/>
</dbReference>
<evidence type="ECO:0000256" key="3">
    <source>
        <dbReference type="SAM" id="MobiDB-lite"/>
    </source>
</evidence>
<feature type="region of interest" description="Disordered" evidence="3">
    <location>
        <begin position="228"/>
        <end position="256"/>
    </location>
</feature>
<feature type="region of interest" description="Disordered" evidence="3">
    <location>
        <begin position="1948"/>
        <end position="1984"/>
    </location>
</feature>
<feature type="compositionally biased region" description="Low complexity" evidence="3">
    <location>
        <begin position="1950"/>
        <end position="1968"/>
    </location>
</feature>
<feature type="compositionally biased region" description="Low complexity" evidence="3">
    <location>
        <begin position="1086"/>
        <end position="1098"/>
    </location>
</feature>
<keyword evidence="4" id="KW-0472">Membrane</keyword>
<feature type="region of interest" description="Disordered" evidence="3">
    <location>
        <begin position="907"/>
        <end position="1098"/>
    </location>
</feature>
<protein>
    <recommendedName>
        <fullName evidence="5">Protein kinase domain-containing protein</fullName>
    </recommendedName>
</protein>
<dbReference type="InterPro" id="IPR008271">
    <property type="entry name" value="Ser/Thr_kinase_AS"/>
</dbReference>
<dbReference type="Pfam" id="PF03382">
    <property type="entry name" value="DUF285"/>
    <property type="match status" value="3"/>
</dbReference>